<feature type="compositionally biased region" description="Low complexity" evidence="1">
    <location>
        <begin position="43"/>
        <end position="60"/>
    </location>
</feature>
<feature type="compositionally biased region" description="Pro residues" evidence="1">
    <location>
        <begin position="32"/>
        <end position="42"/>
    </location>
</feature>
<accession>A0A7X1G0G9</accession>
<comment type="caution">
    <text evidence="2">The sequence shown here is derived from an EMBL/GenBank/DDBJ whole genome shotgun (WGS) entry which is preliminary data.</text>
</comment>
<organism evidence="2 3">
    <name type="scientific">Novosphingobium piscinae</name>
    <dbReference type="NCBI Taxonomy" id="1507448"/>
    <lineage>
        <taxon>Bacteria</taxon>
        <taxon>Pseudomonadati</taxon>
        <taxon>Pseudomonadota</taxon>
        <taxon>Alphaproteobacteria</taxon>
        <taxon>Sphingomonadales</taxon>
        <taxon>Sphingomonadaceae</taxon>
        <taxon>Novosphingobium</taxon>
    </lineage>
</organism>
<proteinExistence type="predicted"/>
<evidence type="ECO:0000313" key="3">
    <source>
        <dbReference type="Proteomes" id="UP000551327"/>
    </source>
</evidence>
<name>A0A7X1G0G9_9SPHN</name>
<keyword evidence="3" id="KW-1185">Reference proteome</keyword>
<dbReference type="Proteomes" id="UP000551327">
    <property type="component" value="Unassembled WGS sequence"/>
</dbReference>
<gene>
    <name evidence="2" type="ORF">H7F53_13875</name>
</gene>
<dbReference type="AlphaFoldDB" id="A0A7X1G0G9"/>
<feature type="region of interest" description="Disordered" evidence="1">
    <location>
        <begin position="27"/>
        <end position="74"/>
    </location>
</feature>
<dbReference type="EMBL" id="JACLAX010000016">
    <property type="protein sequence ID" value="MBC2670239.1"/>
    <property type="molecule type" value="Genomic_DNA"/>
</dbReference>
<evidence type="ECO:0000313" key="2">
    <source>
        <dbReference type="EMBL" id="MBC2670239.1"/>
    </source>
</evidence>
<evidence type="ECO:0000256" key="1">
    <source>
        <dbReference type="SAM" id="MobiDB-lite"/>
    </source>
</evidence>
<sequence length="74" mass="7823">MVDIFSLALTHALLALAAWRLLLRDDLDRDPVPAPPPAPAPAPALGLPAEPATPPAGTDPRPVRRLIAEPRDHA</sequence>
<protein>
    <submittedName>
        <fullName evidence="2">Uncharacterized protein</fullName>
    </submittedName>
</protein>
<reference evidence="2 3" key="1">
    <citation type="submission" date="2020-08" db="EMBL/GenBank/DDBJ databases">
        <title>The genome sequence of type strain Novosphingobium piscinae KCTC 42194.</title>
        <authorList>
            <person name="Liu Y."/>
        </authorList>
    </citation>
    <scope>NUCLEOTIDE SEQUENCE [LARGE SCALE GENOMIC DNA]</scope>
    <source>
        <strain evidence="2 3">KCTC 42194</strain>
    </source>
</reference>
<dbReference type="RefSeq" id="WP_185680137.1">
    <property type="nucleotide sequence ID" value="NZ_JACLAX010000016.1"/>
</dbReference>